<protein>
    <submittedName>
        <fullName evidence="2">NAD(P)H-nitrite reductase</fullName>
    </submittedName>
</protein>
<proteinExistence type="predicted"/>
<organism evidence="2 3">
    <name type="scientific">SAR324 cluster bacterium</name>
    <dbReference type="NCBI Taxonomy" id="2024889"/>
    <lineage>
        <taxon>Bacteria</taxon>
        <taxon>Deltaproteobacteria</taxon>
        <taxon>SAR324 cluster</taxon>
    </lineage>
</organism>
<gene>
    <name evidence="2" type="ORF">GYA55_15145</name>
</gene>
<feature type="domain" description="BFD-like [2Fe-2S]-binding" evidence="1">
    <location>
        <begin position="6"/>
        <end position="64"/>
    </location>
</feature>
<dbReference type="InterPro" id="IPR041854">
    <property type="entry name" value="BFD-like_2Fe2S-bd_dom_sf"/>
</dbReference>
<evidence type="ECO:0000259" key="1">
    <source>
        <dbReference type="Pfam" id="PF04324"/>
    </source>
</evidence>
<name>A0A7X9IMV4_9DELT</name>
<dbReference type="Proteomes" id="UP000524246">
    <property type="component" value="Unassembled WGS sequence"/>
</dbReference>
<dbReference type="AlphaFoldDB" id="A0A7X9IMV4"/>
<evidence type="ECO:0000313" key="3">
    <source>
        <dbReference type="Proteomes" id="UP000524246"/>
    </source>
</evidence>
<dbReference type="Pfam" id="PF04324">
    <property type="entry name" value="Fer2_BFD"/>
    <property type="match status" value="1"/>
</dbReference>
<comment type="caution">
    <text evidence="2">The sequence shown here is derived from an EMBL/GenBank/DDBJ whole genome shotgun (WGS) entry which is preliminary data.</text>
</comment>
<accession>A0A7X9IMV4</accession>
<reference evidence="2 3" key="1">
    <citation type="journal article" date="2020" name="Biotechnol. Biofuels">
        <title>New insights from the biogas microbiome by comprehensive genome-resolved metagenomics of nearly 1600 species originating from multiple anaerobic digesters.</title>
        <authorList>
            <person name="Campanaro S."/>
            <person name="Treu L."/>
            <person name="Rodriguez-R L.M."/>
            <person name="Kovalovszki A."/>
            <person name="Ziels R.M."/>
            <person name="Maus I."/>
            <person name="Zhu X."/>
            <person name="Kougias P.G."/>
            <person name="Basile A."/>
            <person name="Luo G."/>
            <person name="Schluter A."/>
            <person name="Konstantinidis K.T."/>
            <person name="Angelidaki I."/>
        </authorList>
    </citation>
    <scope>NUCLEOTIDE SEQUENCE [LARGE SCALE GENOMIC DNA]</scope>
    <source>
        <strain evidence="2">AS27yjCOA_65</strain>
    </source>
</reference>
<dbReference type="EMBL" id="JAAZON010000689">
    <property type="protein sequence ID" value="NMC64500.1"/>
    <property type="molecule type" value="Genomic_DNA"/>
</dbReference>
<dbReference type="Gene3D" id="1.10.10.1100">
    <property type="entry name" value="BFD-like [2Fe-2S]-binding domain"/>
    <property type="match status" value="1"/>
</dbReference>
<dbReference type="InterPro" id="IPR007419">
    <property type="entry name" value="BFD-like_2Fe2S-bd_dom"/>
</dbReference>
<evidence type="ECO:0000313" key="2">
    <source>
        <dbReference type="EMBL" id="NMC64500.1"/>
    </source>
</evidence>
<sequence length="77" mass="8648">MNEDEMICYCKKVRRSEIVEAIKNGAKNLSDIQDMTDACTGDQCETLNPKGRCCSFEIIEILKEYSGNTSTCSCCKH</sequence>